<accession>A0AAE3YCK5</accession>
<dbReference type="RefSeq" id="WP_309849200.1">
    <property type="nucleotide sequence ID" value="NZ_BAAAIU010000024.1"/>
</dbReference>
<dbReference type="InterPro" id="IPR009351">
    <property type="entry name" value="AlkZ-like"/>
</dbReference>
<dbReference type="Pfam" id="PF06224">
    <property type="entry name" value="AlkZ-like"/>
    <property type="match status" value="1"/>
</dbReference>
<sequence>MTDAAPRAESMTLREARRLQLGAQAFPGRPPAHAAAANRRVGDVFESLGLLQIDSVSTVARSHVLPHFARLGAYDPAVLERLHTRPSSPALEYWAHEASIVPRALYPALRAVQQRAWVSASDSPEERDALVPHILKALESSSAPMSSRDLAAALDVQARRERGHWGWNWAPLKHALGDLFESGRVLSAGRNAQFERLYVPAARMVGPDVVVPSREDAVRTLTARALRALGIASASSIADYYRVPARETTTALRALEAAGQAVRRRVEGQKTEWWADPNGKPMRGRGVDALLTPFDPLVFDRRRLAELWGMEYALEFYVPAARRRYGYFVMPFLQGDRLTARADVRLDRAASVLRVQAYYPEESADSETLPRLTAAAERLGDWLGADRTQMPATLATGPGLLTAESSHVD</sequence>
<protein>
    <submittedName>
        <fullName evidence="1">Uncharacterized protein YcaQ</fullName>
    </submittedName>
</protein>
<reference evidence="1" key="1">
    <citation type="submission" date="2023-07" db="EMBL/GenBank/DDBJ databases">
        <title>Sequencing the genomes of 1000 actinobacteria strains.</title>
        <authorList>
            <person name="Klenk H.-P."/>
        </authorList>
    </citation>
    <scope>NUCLEOTIDE SEQUENCE</scope>
    <source>
        <strain evidence="1">DSM 13988</strain>
    </source>
</reference>
<keyword evidence="2" id="KW-1185">Reference proteome</keyword>
<dbReference type="Proteomes" id="UP001247307">
    <property type="component" value="Unassembled WGS sequence"/>
</dbReference>
<name>A0AAE3YCK5_9MICC</name>
<dbReference type="PANTHER" id="PTHR30528">
    <property type="entry name" value="CYTOPLASMIC PROTEIN"/>
    <property type="match status" value="1"/>
</dbReference>
<dbReference type="AlphaFoldDB" id="A0AAE3YCK5"/>
<evidence type="ECO:0000313" key="1">
    <source>
        <dbReference type="EMBL" id="MDR6891423.1"/>
    </source>
</evidence>
<evidence type="ECO:0000313" key="2">
    <source>
        <dbReference type="Proteomes" id="UP001247307"/>
    </source>
</evidence>
<dbReference type="EMBL" id="JAVDUI010000001">
    <property type="protein sequence ID" value="MDR6891423.1"/>
    <property type="molecule type" value="Genomic_DNA"/>
</dbReference>
<gene>
    <name evidence="1" type="ORF">J2S35_000363</name>
</gene>
<dbReference type="PANTHER" id="PTHR30528:SF0">
    <property type="entry name" value="CYTOPLASMIC PROTEIN"/>
    <property type="match status" value="1"/>
</dbReference>
<organism evidence="1 2">
    <name type="scientific">Falsarthrobacter nasiphocae</name>
    <dbReference type="NCBI Taxonomy" id="189863"/>
    <lineage>
        <taxon>Bacteria</taxon>
        <taxon>Bacillati</taxon>
        <taxon>Actinomycetota</taxon>
        <taxon>Actinomycetes</taxon>
        <taxon>Micrococcales</taxon>
        <taxon>Micrococcaceae</taxon>
        <taxon>Falsarthrobacter</taxon>
    </lineage>
</organism>
<proteinExistence type="predicted"/>
<comment type="caution">
    <text evidence="1">The sequence shown here is derived from an EMBL/GenBank/DDBJ whole genome shotgun (WGS) entry which is preliminary data.</text>
</comment>